<dbReference type="EMBL" id="LBUY01000006">
    <property type="protein sequence ID" value="KKQ75302.1"/>
    <property type="molecule type" value="Genomic_DNA"/>
</dbReference>
<evidence type="ECO:0000313" key="2">
    <source>
        <dbReference type="Proteomes" id="UP000034738"/>
    </source>
</evidence>
<gene>
    <name evidence="1" type="ORF">US95_C0006G0024</name>
</gene>
<dbReference type="Proteomes" id="UP000034738">
    <property type="component" value="Unassembled WGS sequence"/>
</dbReference>
<reference evidence="1 2" key="1">
    <citation type="journal article" date="2015" name="Nature">
        <title>rRNA introns, odd ribosomes, and small enigmatic genomes across a large radiation of phyla.</title>
        <authorList>
            <person name="Brown C.T."/>
            <person name="Hug L.A."/>
            <person name="Thomas B.C."/>
            <person name="Sharon I."/>
            <person name="Castelle C.J."/>
            <person name="Singh A."/>
            <person name="Wilkins M.J."/>
            <person name="Williams K.H."/>
            <person name="Banfield J.F."/>
        </authorList>
    </citation>
    <scope>NUCLEOTIDE SEQUENCE [LARGE SCALE GENOMIC DNA]</scope>
</reference>
<accession>A0A0G0K8Y5</accession>
<proteinExistence type="predicted"/>
<organism evidence="1 2">
    <name type="scientific">Candidatus Woesebacteria bacterium GW2011_GWB1_38_5</name>
    <dbReference type="NCBI Taxonomy" id="1618568"/>
    <lineage>
        <taxon>Bacteria</taxon>
        <taxon>Candidatus Woeseibacteriota</taxon>
    </lineage>
</organism>
<sequence length="32" mass="3353">MGGTVFGKICKNACEESVDGGLYIVDSILYIG</sequence>
<protein>
    <submittedName>
        <fullName evidence="1">Uncharacterized protein</fullName>
    </submittedName>
</protein>
<dbReference type="AlphaFoldDB" id="A0A0G0K8Y5"/>
<comment type="caution">
    <text evidence="1">The sequence shown here is derived from an EMBL/GenBank/DDBJ whole genome shotgun (WGS) entry which is preliminary data.</text>
</comment>
<name>A0A0G0K8Y5_9BACT</name>
<evidence type="ECO:0000313" key="1">
    <source>
        <dbReference type="EMBL" id="KKQ75302.1"/>
    </source>
</evidence>